<proteinExistence type="predicted"/>
<comment type="caution">
    <text evidence="2">The sequence shown here is derived from an EMBL/GenBank/DDBJ whole genome shotgun (WGS) entry which is preliminary data.</text>
</comment>
<feature type="region of interest" description="Disordered" evidence="1">
    <location>
        <begin position="39"/>
        <end position="128"/>
    </location>
</feature>
<organism evidence="2 3">
    <name type="scientific">Cafeteria roenbergensis</name>
    <name type="common">Marine flagellate</name>
    <dbReference type="NCBI Taxonomy" id="33653"/>
    <lineage>
        <taxon>Eukaryota</taxon>
        <taxon>Sar</taxon>
        <taxon>Stramenopiles</taxon>
        <taxon>Bigyra</taxon>
        <taxon>Opalozoa</taxon>
        <taxon>Bicosoecida</taxon>
        <taxon>Cafeteriaceae</taxon>
        <taxon>Cafeteria</taxon>
    </lineage>
</organism>
<dbReference type="Proteomes" id="UP000322899">
    <property type="component" value="Unassembled WGS sequence"/>
</dbReference>
<sequence length="128" mass="12482">MRRPNAAINILVHSTDECADDEDRFCPAAVHRALGALRKASDPAPGAAAEAPAAAASPPGGAAPLPGAADAVAEEAAEGLGKEAGEGEASPKGHDDMPVDDDAPGGYEMDAAASAEPAAASGPLDAVF</sequence>
<accession>A0A5A8DP57</accession>
<evidence type="ECO:0000313" key="2">
    <source>
        <dbReference type="EMBL" id="KAA0167048.1"/>
    </source>
</evidence>
<reference evidence="2 3" key="1">
    <citation type="submission" date="2019-07" db="EMBL/GenBank/DDBJ databases">
        <title>Genomes of Cafeteria roenbergensis.</title>
        <authorList>
            <person name="Fischer M.G."/>
            <person name="Hackl T."/>
            <person name="Roman M."/>
        </authorList>
    </citation>
    <scope>NUCLEOTIDE SEQUENCE [LARGE SCALE GENOMIC DNA]</scope>
    <source>
        <strain evidence="2 3">E4-10P</strain>
    </source>
</reference>
<feature type="compositionally biased region" description="Low complexity" evidence="1">
    <location>
        <begin position="42"/>
        <end position="71"/>
    </location>
</feature>
<evidence type="ECO:0000313" key="3">
    <source>
        <dbReference type="Proteomes" id="UP000322899"/>
    </source>
</evidence>
<dbReference type="AlphaFoldDB" id="A0A5A8DP57"/>
<name>A0A5A8DP57_CAFRO</name>
<gene>
    <name evidence="2" type="ORF">FNF27_07376</name>
</gene>
<protein>
    <submittedName>
        <fullName evidence="2">Uncharacterized protein</fullName>
    </submittedName>
</protein>
<dbReference type="EMBL" id="VLTO01000083">
    <property type="protein sequence ID" value="KAA0167048.1"/>
    <property type="molecule type" value="Genomic_DNA"/>
</dbReference>
<feature type="compositionally biased region" description="Basic and acidic residues" evidence="1">
    <location>
        <begin position="80"/>
        <end position="97"/>
    </location>
</feature>
<feature type="compositionally biased region" description="Low complexity" evidence="1">
    <location>
        <begin position="111"/>
        <end position="121"/>
    </location>
</feature>
<evidence type="ECO:0000256" key="1">
    <source>
        <dbReference type="SAM" id="MobiDB-lite"/>
    </source>
</evidence>